<dbReference type="PANTHER" id="PTHR13137">
    <property type="entry name" value="DC11 ACN9 HOMOLOG"/>
    <property type="match status" value="1"/>
</dbReference>
<comment type="function">
    <text evidence="1 8">Plays an essential role in the assembly of succinate dehydrogenase (SDH), an enzyme complex (also referred to as respiratory complex II) that is a component of both the tricarboxylic acid (TCA) cycle and the mitochondrial electron transport chain, and which couples the oxidation of succinate to fumarate with the reduction of ubiquinone (coenzyme Q) to ubiquinol. Promotes maturation of the iron-sulfur protein subunit of the SDH catalytic dimer, protecting it from the deleterious effects of oxidants. May act together with SDHAF1.</text>
</comment>
<sequence>MRIHPRLLMASPTALGASKGFKPAPLALLPPIPLYRRLLRTHRKHLPRDMRLLGDEYIKSEFRAHRNVENPVHIIGFLTEWQMYAQSLEGDSWIGERMDQGKIDKMSDQQLGQMYELMQAIRKKELEDVESNS</sequence>
<evidence type="ECO:0000256" key="7">
    <source>
        <dbReference type="ARBA" id="ARBA00023186"/>
    </source>
</evidence>
<evidence type="ECO:0000256" key="2">
    <source>
        <dbReference type="ARBA" id="ARBA00004305"/>
    </source>
</evidence>
<dbReference type="Proteomes" id="UP001595075">
    <property type="component" value="Unassembled WGS sequence"/>
</dbReference>
<keyword evidence="6 8" id="KW-0496">Mitochondrion</keyword>
<keyword evidence="5" id="KW-0809">Transit peptide</keyword>
<accession>A0ABR4C5B0</accession>
<comment type="similarity">
    <text evidence="3 8">Belongs to the complex I LYR family. SDHAF3 subfamily.</text>
</comment>
<evidence type="ECO:0000256" key="5">
    <source>
        <dbReference type="ARBA" id="ARBA00022946"/>
    </source>
</evidence>
<evidence type="ECO:0000256" key="1">
    <source>
        <dbReference type="ARBA" id="ARBA00003675"/>
    </source>
</evidence>
<reference evidence="9 10" key="1">
    <citation type="journal article" date="2024" name="Commun. Biol.">
        <title>Comparative genomic analysis of thermophilic fungi reveals convergent evolutionary adaptations and gene losses.</title>
        <authorList>
            <person name="Steindorff A.S."/>
            <person name="Aguilar-Pontes M.V."/>
            <person name="Robinson A.J."/>
            <person name="Andreopoulos B."/>
            <person name="LaButti K."/>
            <person name="Kuo A."/>
            <person name="Mondo S."/>
            <person name="Riley R."/>
            <person name="Otillar R."/>
            <person name="Haridas S."/>
            <person name="Lipzen A."/>
            <person name="Grimwood J."/>
            <person name="Schmutz J."/>
            <person name="Clum A."/>
            <person name="Reid I.D."/>
            <person name="Moisan M.C."/>
            <person name="Butler G."/>
            <person name="Nguyen T.T.M."/>
            <person name="Dewar K."/>
            <person name="Conant G."/>
            <person name="Drula E."/>
            <person name="Henrissat B."/>
            <person name="Hansel C."/>
            <person name="Singer S."/>
            <person name="Hutchinson M.I."/>
            <person name="de Vries R.P."/>
            <person name="Natvig D.O."/>
            <person name="Powell A.J."/>
            <person name="Tsang A."/>
            <person name="Grigoriev I.V."/>
        </authorList>
    </citation>
    <scope>NUCLEOTIDE SEQUENCE [LARGE SCALE GENOMIC DNA]</scope>
    <source>
        <strain evidence="9 10">CBS 494.80</strain>
    </source>
</reference>
<evidence type="ECO:0000313" key="10">
    <source>
        <dbReference type="Proteomes" id="UP001595075"/>
    </source>
</evidence>
<dbReference type="EMBL" id="JAZHXI010000013">
    <property type="protein sequence ID" value="KAL2065124.1"/>
    <property type="molecule type" value="Genomic_DNA"/>
</dbReference>
<evidence type="ECO:0000256" key="4">
    <source>
        <dbReference type="ARBA" id="ARBA00011273"/>
    </source>
</evidence>
<dbReference type="Pfam" id="PF13233">
    <property type="entry name" value="Complex1_LYR_2"/>
    <property type="match status" value="1"/>
</dbReference>
<evidence type="ECO:0000256" key="3">
    <source>
        <dbReference type="ARBA" id="ARBA00006020"/>
    </source>
</evidence>
<comment type="caution">
    <text evidence="9">The sequence shown here is derived from an EMBL/GenBank/DDBJ whole genome shotgun (WGS) entry which is preliminary data.</text>
</comment>
<organism evidence="9 10">
    <name type="scientific">Oculimacula yallundae</name>
    <dbReference type="NCBI Taxonomy" id="86028"/>
    <lineage>
        <taxon>Eukaryota</taxon>
        <taxon>Fungi</taxon>
        <taxon>Dikarya</taxon>
        <taxon>Ascomycota</taxon>
        <taxon>Pezizomycotina</taxon>
        <taxon>Leotiomycetes</taxon>
        <taxon>Helotiales</taxon>
        <taxon>Ploettnerulaceae</taxon>
        <taxon>Oculimacula</taxon>
    </lineage>
</organism>
<dbReference type="PANTHER" id="PTHR13137:SF6">
    <property type="entry name" value="SUCCINATE DEHYDROGENASE ASSEMBLY FACTOR 3, MITOCHONDRIAL"/>
    <property type="match status" value="1"/>
</dbReference>
<evidence type="ECO:0000256" key="8">
    <source>
        <dbReference type="RuleBase" id="RU368039"/>
    </source>
</evidence>
<keyword evidence="7 8" id="KW-0143">Chaperone</keyword>
<dbReference type="InterPro" id="IPR008381">
    <property type="entry name" value="SDHAF3/Sdh7"/>
</dbReference>
<dbReference type="CDD" id="cd20270">
    <property type="entry name" value="Complex1_LYR_SDHAF3_LYRM10"/>
    <property type="match status" value="1"/>
</dbReference>
<keyword evidence="10" id="KW-1185">Reference proteome</keyword>
<proteinExistence type="inferred from homology"/>
<gene>
    <name evidence="9" type="ORF">VTL71DRAFT_4264</name>
</gene>
<evidence type="ECO:0000256" key="6">
    <source>
        <dbReference type="ARBA" id="ARBA00023128"/>
    </source>
</evidence>
<comment type="subunit">
    <text evidence="4 8">Interacts with the iron-sulfur protein subunit within the SDH catalytic dimer.</text>
</comment>
<name>A0ABR4C5B0_9HELO</name>
<evidence type="ECO:0000313" key="9">
    <source>
        <dbReference type="EMBL" id="KAL2065124.1"/>
    </source>
</evidence>
<comment type="subcellular location">
    <subcellularLocation>
        <location evidence="2 8">Mitochondrion matrix</location>
    </subcellularLocation>
</comment>
<protein>
    <recommendedName>
        <fullName evidence="8">Succinate dehydrogenase assembly factor 3</fullName>
        <shortName evidence="8">SDH assembly factor 3</shortName>
        <shortName evidence="8">SDHAF3</shortName>
    </recommendedName>
</protein>